<dbReference type="CDD" id="cd08412">
    <property type="entry name" value="PBP2_PAO1_like"/>
    <property type="match status" value="1"/>
</dbReference>
<name>A0ABW7HYY2_9ACTN</name>
<dbReference type="EMBL" id="JBIHMK010000116">
    <property type="protein sequence ID" value="MFH0251123.1"/>
    <property type="molecule type" value="Genomic_DNA"/>
</dbReference>
<dbReference type="PANTHER" id="PTHR30346:SF0">
    <property type="entry name" value="HCA OPERON TRANSCRIPTIONAL ACTIVATOR HCAR"/>
    <property type="match status" value="1"/>
</dbReference>
<dbReference type="InterPro" id="IPR036388">
    <property type="entry name" value="WH-like_DNA-bd_sf"/>
</dbReference>
<dbReference type="Proteomes" id="UP001607069">
    <property type="component" value="Unassembled WGS sequence"/>
</dbReference>
<gene>
    <name evidence="6" type="ORF">ACG5V6_23260</name>
</gene>
<comment type="caution">
    <text evidence="6">The sequence shown here is derived from an EMBL/GenBank/DDBJ whole genome shotgun (WGS) entry which is preliminary data.</text>
</comment>
<keyword evidence="4" id="KW-0804">Transcription</keyword>
<accession>A0ABW7HYY2</accession>
<dbReference type="InterPro" id="IPR036390">
    <property type="entry name" value="WH_DNA-bd_sf"/>
</dbReference>
<evidence type="ECO:0000256" key="4">
    <source>
        <dbReference type="ARBA" id="ARBA00023163"/>
    </source>
</evidence>
<protein>
    <submittedName>
        <fullName evidence="6">LysR family transcriptional regulator</fullName>
    </submittedName>
</protein>
<dbReference type="InterPro" id="IPR000847">
    <property type="entry name" value="LysR_HTH_N"/>
</dbReference>
<dbReference type="PROSITE" id="PS50931">
    <property type="entry name" value="HTH_LYSR"/>
    <property type="match status" value="1"/>
</dbReference>
<dbReference type="Pfam" id="PF00126">
    <property type="entry name" value="HTH_1"/>
    <property type="match status" value="1"/>
</dbReference>
<reference evidence="6 7" key="1">
    <citation type="submission" date="2024-10" db="EMBL/GenBank/DDBJ databases">
        <authorList>
            <person name="Cho J.-C."/>
        </authorList>
    </citation>
    <scope>NUCLEOTIDE SEQUENCE [LARGE SCALE GENOMIC DNA]</scope>
    <source>
        <strain evidence="6 7">KCTC29696</strain>
    </source>
</reference>
<feature type="domain" description="HTH lysR-type" evidence="5">
    <location>
        <begin position="1"/>
        <end position="59"/>
    </location>
</feature>
<dbReference type="Pfam" id="PF03466">
    <property type="entry name" value="LysR_substrate"/>
    <property type="match status" value="1"/>
</dbReference>
<evidence type="ECO:0000259" key="5">
    <source>
        <dbReference type="PROSITE" id="PS50931"/>
    </source>
</evidence>
<keyword evidence="2" id="KW-0805">Transcription regulation</keyword>
<organism evidence="6 7">
    <name type="scientific">Streptomyces chitinivorans</name>
    <dbReference type="NCBI Taxonomy" id="1257027"/>
    <lineage>
        <taxon>Bacteria</taxon>
        <taxon>Bacillati</taxon>
        <taxon>Actinomycetota</taxon>
        <taxon>Actinomycetes</taxon>
        <taxon>Kitasatosporales</taxon>
        <taxon>Streptomycetaceae</taxon>
        <taxon>Streptomyces</taxon>
    </lineage>
</organism>
<dbReference type="Gene3D" id="3.40.190.10">
    <property type="entry name" value="Periplasmic binding protein-like II"/>
    <property type="match status" value="2"/>
</dbReference>
<dbReference type="Gene3D" id="1.10.10.10">
    <property type="entry name" value="Winged helix-like DNA-binding domain superfamily/Winged helix DNA-binding domain"/>
    <property type="match status" value="1"/>
</dbReference>
<dbReference type="PANTHER" id="PTHR30346">
    <property type="entry name" value="TRANSCRIPTIONAL DUAL REGULATOR HCAR-RELATED"/>
    <property type="match status" value="1"/>
</dbReference>
<evidence type="ECO:0000256" key="2">
    <source>
        <dbReference type="ARBA" id="ARBA00023015"/>
    </source>
</evidence>
<dbReference type="SUPFAM" id="SSF46785">
    <property type="entry name" value="Winged helix' DNA-binding domain"/>
    <property type="match status" value="1"/>
</dbReference>
<dbReference type="PRINTS" id="PR00039">
    <property type="entry name" value="HTHLYSR"/>
</dbReference>
<evidence type="ECO:0000313" key="7">
    <source>
        <dbReference type="Proteomes" id="UP001607069"/>
    </source>
</evidence>
<dbReference type="InterPro" id="IPR005119">
    <property type="entry name" value="LysR_subst-bd"/>
</dbReference>
<comment type="similarity">
    <text evidence="1">Belongs to the LysR transcriptional regulatory family.</text>
</comment>
<dbReference type="RefSeq" id="WP_279952122.1">
    <property type="nucleotide sequence ID" value="NZ_BAABEN010000046.1"/>
</dbReference>
<keyword evidence="7" id="KW-1185">Reference proteome</keyword>
<sequence>MSLRQLDYFVTAAEAGTMTGAAQLLYVSQSAVSAGIGELEHQLGVQLLIRAKAKGLTLTAAGRLFLPEARALLARSEELRSGMREVGQTAAGRLVVGCFTTLAPFLLPRLLEEFPAACPDVTLDFLEGSLDELQRLLREGRCELALLYGVDTEPGIVFDRLYSTVPHVLLPREHPLAERDGIRLADLADHEMIMLDVPPSRRYFSEVMADAGLRPVVRHRTESFELVRSLVARGAGYSLLIQRPALDISYEGRAVRIRPIADEIAPLPVGLARLSGTLPTRRAAAFASFCRTVLAGRSGTGSAGGPDAGEPRGSCRKAASLASATGACWANA</sequence>
<dbReference type="SUPFAM" id="SSF53850">
    <property type="entry name" value="Periplasmic binding protein-like II"/>
    <property type="match status" value="1"/>
</dbReference>
<evidence type="ECO:0000313" key="6">
    <source>
        <dbReference type="EMBL" id="MFH0251123.1"/>
    </source>
</evidence>
<evidence type="ECO:0000256" key="1">
    <source>
        <dbReference type="ARBA" id="ARBA00009437"/>
    </source>
</evidence>
<evidence type="ECO:0000256" key="3">
    <source>
        <dbReference type="ARBA" id="ARBA00023125"/>
    </source>
</evidence>
<proteinExistence type="inferred from homology"/>
<keyword evidence="3" id="KW-0238">DNA-binding</keyword>